<dbReference type="Proteomes" id="UP000661685">
    <property type="component" value="Segment"/>
</dbReference>
<proteinExistence type="predicted"/>
<gene>
    <name evidence="1" type="ORF">EVB35_046</name>
</gene>
<keyword evidence="2" id="KW-1185">Reference proteome</keyword>
<dbReference type="EMBL" id="MN988466">
    <property type="protein sequence ID" value="QIG67226.1"/>
    <property type="molecule type" value="Genomic_DNA"/>
</dbReference>
<organism evidence="1 2">
    <name type="scientific">Rhizobium phage RHph_TM34</name>
    <dbReference type="NCBI Taxonomy" id="2509556"/>
    <lineage>
        <taxon>Viruses</taxon>
        <taxon>Duplodnaviria</taxon>
        <taxon>Heunggongvirae</taxon>
        <taxon>Uroviricota</taxon>
        <taxon>Caudoviricetes</taxon>
        <taxon>Autographivirales</taxon>
        <taxon>Dunnvirinae</taxon>
        <taxon>Tepoztlanvirus</taxon>
        <taxon>Tepoztlanvirus RHphTM34</taxon>
    </lineage>
</organism>
<sequence length="551" mass="59809">MVNTPTLRRKGFLQRWKGPSRKSARHPLWVPDPDRYMPAATRTRWPTGNTANPWLYGTGLAYQCSKLFFGSPDYPTNNFLITFVGFALTEGGNAPQETQAPPNDTFIDEAYFIHPNGTEYPIDFLGNVAATVTTNTGVVHGTVTLPEDLPGWSVFGVKTFYHGVEGAARLGCYRIQRHRGEKFWGAASLSALHALADVNAASTAALDPDTWYNTVGNATNSQQQAYGPSLICAKGWDGRPAPIVIGDSLIERQEIAASADERGNMGMIRRWLDKRDDTYGSYIPIVMGVPGAHNEYELGTNATKRWDMIDAIAVGWNNGKPIWTSILDQGGRNDTHSTSSATWLSRKYQADTRVVTRYPDQTGKLVGMTILPTMASTSNVGFTTAGYGATAAQWNGVTGVLAAVNSDIKASSRFKAVLDAYTAYVSDVDPTKAAGGADMPLGNVVGHPGNQDGVTNWNTMVLPDTVPLGSTILFEYQPGLYARRTVDEIVSNNGDGTMTVRVHESFATIVQDNAALYGAPFTASDLIHPALHAILRFVSRFSQSGKLYLHV</sequence>
<evidence type="ECO:0000313" key="1">
    <source>
        <dbReference type="EMBL" id="QIG67226.1"/>
    </source>
</evidence>
<reference evidence="1" key="1">
    <citation type="submission" date="2020-01" db="EMBL/GenBank/DDBJ databases">
        <title>Patterns of diversity and host range of bacteriophage communities associated with bean-nodulatin bacteria.</title>
        <authorList>
            <person name="Vann Cauwenberghe J."/>
            <person name="Santamaria R.I."/>
            <person name="Bustos P."/>
            <person name="Juarez S."/>
            <person name="Gonzalez V."/>
        </authorList>
    </citation>
    <scope>NUCLEOTIDE SEQUENCE</scope>
</reference>
<protein>
    <submittedName>
        <fullName evidence="1">Uncharacterized protein</fullName>
    </submittedName>
</protein>
<accession>A0A7S5QVU9</accession>
<evidence type="ECO:0000313" key="2">
    <source>
        <dbReference type="Proteomes" id="UP000661685"/>
    </source>
</evidence>
<name>A0A7S5QVU9_9CAUD</name>